<dbReference type="InterPro" id="IPR000719">
    <property type="entry name" value="Prot_kinase_dom"/>
</dbReference>
<dbReference type="Gene3D" id="3.30.200.20">
    <property type="entry name" value="Phosphorylase Kinase, domain 1"/>
    <property type="match status" value="1"/>
</dbReference>
<dbReference type="Gene3D" id="1.10.510.10">
    <property type="entry name" value="Transferase(Phosphotransferase) domain 1"/>
    <property type="match status" value="1"/>
</dbReference>
<dbReference type="PANTHER" id="PTHR45621">
    <property type="entry name" value="OS01G0588500 PROTEIN-RELATED"/>
    <property type="match status" value="1"/>
</dbReference>
<dbReference type="EMBL" id="JAUESC010000002">
    <property type="protein sequence ID" value="KAK0605252.1"/>
    <property type="molecule type" value="Genomic_DNA"/>
</dbReference>
<dbReference type="GO" id="GO:0004672">
    <property type="term" value="F:protein kinase activity"/>
    <property type="evidence" value="ECO:0007669"/>
    <property type="project" value="InterPro"/>
</dbReference>
<proteinExistence type="predicted"/>
<dbReference type="FunFam" id="1.10.510.10:FF:000095">
    <property type="entry name" value="protein STRUBBELIG-RECEPTOR FAMILY 8"/>
    <property type="match status" value="1"/>
</dbReference>
<dbReference type="Pfam" id="PF07714">
    <property type="entry name" value="PK_Tyr_Ser-Thr"/>
    <property type="match status" value="1"/>
</dbReference>
<reference evidence="4" key="2">
    <citation type="submission" date="2023-06" db="EMBL/GenBank/DDBJ databases">
        <authorList>
            <person name="Swenson N.G."/>
            <person name="Wegrzyn J.L."/>
            <person name="Mcevoy S.L."/>
        </authorList>
    </citation>
    <scope>NUCLEOTIDE SEQUENCE</scope>
    <source>
        <strain evidence="4">NS2018</strain>
        <tissue evidence="4">Leaf</tissue>
    </source>
</reference>
<evidence type="ECO:0000259" key="3">
    <source>
        <dbReference type="PROSITE" id="PS50011"/>
    </source>
</evidence>
<sequence length="302" mass="34018">MATGNFCPDAWLGDGDSCKFYKGWIDEKTLAPSKRGEGMLVAVKDFNTKKEKHFELWQSDVNFLGRNYHPNLIGLLGYCWEDEKLLLVFEYMPKGSLNAHLFKRSCAIEPLSWAIRLKIAIGAARGLTFLHNLEKKVIYRDFNTYNILLDENYNAKLTNFSLARLGPSSEEVPVSTVIAGRSGYIAPECFTTGNLYLKSDVYSFGVVLLELLMGLKVNDPEHPCREQNLVDWLKPILSQETKLKTVMDAQMEGQYPSGAALQAAQLSLRCLELDPRSRPSMKEVVEVLKEIEAQAPGQPFKS</sequence>
<keyword evidence="2" id="KW-0472">Membrane</keyword>
<comment type="subcellular location">
    <subcellularLocation>
        <location evidence="1">Cell membrane</location>
    </subcellularLocation>
</comment>
<evidence type="ECO:0000256" key="2">
    <source>
        <dbReference type="ARBA" id="ARBA00022475"/>
    </source>
</evidence>
<comment type="caution">
    <text evidence="4">The sequence shown here is derived from an EMBL/GenBank/DDBJ whole genome shotgun (WGS) entry which is preliminary data.</text>
</comment>
<dbReference type="Proteomes" id="UP001168877">
    <property type="component" value="Unassembled WGS sequence"/>
</dbReference>
<name>A0AA39TE57_ACESA</name>
<keyword evidence="2" id="KW-1003">Cell membrane</keyword>
<keyword evidence="5" id="KW-1185">Reference proteome</keyword>
<evidence type="ECO:0000313" key="4">
    <source>
        <dbReference type="EMBL" id="KAK0605252.1"/>
    </source>
</evidence>
<reference evidence="4" key="1">
    <citation type="journal article" date="2022" name="Plant J.">
        <title>Strategies of tolerance reflected in two North American maple genomes.</title>
        <authorList>
            <person name="McEvoy S.L."/>
            <person name="Sezen U.U."/>
            <person name="Trouern-Trend A."/>
            <person name="McMahon S.M."/>
            <person name="Schaberg P.G."/>
            <person name="Yang J."/>
            <person name="Wegrzyn J.L."/>
            <person name="Swenson N.G."/>
        </authorList>
    </citation>
    <scope>NUCLEOTIDE SEQUENCE</scope>
    <source>
        <strain evidence="4">NS2018</strain>
    </source>
</reference>
<dbReference type="PIRSF" id="PIRSF000654">
    <property type="entry name" value="Integrin-linked_kinase"/>
    <property type="match status" value="1"/>
</dbReference>
<dbReference type="GO" id="GO:0005886">
    <property type="term" value="C:plasma membrane"/>
    <property type="evidence" value="ECO:0007669"/>
    <property type="project" value="UniProtKB-SubCell"/>
</dbReference>
<gene>
    <name evidence="4" type="ORF">LWI29_024647</name>
</gene>
<evidence type="ECO:0000313" key="5">
    <source>
        <dbReference type="Proteomes" id="UP001168877"/>
    </source>
</evidence>
<feature type="domain" description="Protein kinase" evidence="3">
    <location>
        <begin position="6"/>
        <end position="301"/>
    </location>
</feature>
<dbReference type="AlphaFoldDB" id="A0AA39TE57"/>
<dbReference type="InterPro" id="IPR011009">
    <property type="entry name" value="Kinase-like_dom_sf"/>
</dbReference>
<accession>A0AA39TE57</accession>
<dbReference type="InterPro" id="IPR001245">
    <property type="entry name" value="Ser-Thr/Tyr_kinase_cat_dom"/>
</dbReference>
<protein>
    <recommendedName>
        <fullName evidence="3">Protein kinase domain-containing protein</fullName>
    </recommendedName>
</protein>
<dbReference type="GO" id="GO:0005524">
    <property type="term" value="F:ATP binding"/>
    <property type="evidence" value="ECO:0007669"/>
    <property type="project" value="InterPro"/>
</dbReference>
<dbReference type="InterPro" id="IPR050823">
    <property type="entry name" value="Plant_Ser_Thr_Prot_Kinase"/>
</dbReference>
<evidence type="ECO:0000256" key="1">
    <source>
        <dbReference type="ARBA" id="ARBA00004236"/>
    </source>
</evidence>
<dbReference type="SUPFAM" id="SSF56112">
    <property type="entry name" value="Protein kinase-like (PK-like)"/>
    <property type="match status" value="1"/>
</dbReference>
<organism evidence="4 5">
    <name type="scientific">Acer saccharum</name>
    <name type="common">Sugar maple</name>
    <dbReference type="NCBI Taxonomy" id="4024"/>
    <lineage>
        <taxon>Eukaryota</taxon>
        <taxon>Viridiplantae</taxon>
        <taxon>Streptophyta</taxon>
        <taxon>Embryophyta</taxon>
        <taxon>Tracheophyta</taxon>
        <taxon>Spermatophyta</taxon>
        <taxon>Magnoliopsida</taxon>
        <taxon>eudicotyledons</taxon>
        <taxon>Gunneridae</taxon>
        <taxon>Pentapetalae</taxon>
        <taxon>rosids</taxon>
        <taxon>malvids</taxon>
        <taxon>Sapindales</taxon>
        <taxon>Sapindaceae</taxon>
        <taxon>Hippocastanoideae</taxon>
        <taxon>Acereae</taxon>
        <taxon>Acer</taxon>
    </lineage>
</organism>
<dbReference type="PROSITE" id="PS50011">
    <property type="entry name" value="PROTEIN_KINASE_DOM"/>
    <property type="match status" value="1"/>
</dbReference>